<name>A9TLY2_PHYPA</name>
<dbReference type="AlphaFoldDB" id="A9TLY2"/>
<dbReference type="EMBL" id="ABEU02000011">
    <property type="protein sequence ID" value="PNR44940.1"/>
    <property type="molecule type" value="Genomic_DNA"/>
</dbReference>
<proteinExistence type="predicted"/>
<dbReference type="EnsemblPlants" id="Pp3c11_7620V3.2">
    <property type="protein sequence ID" value="PAC:32957867.CDS.1"/>
    <property type="gene ID" value="Pp3c11_7620"/>
</dbReference>
<dbReference type="Gramene" id="Pp3c11_7620V3.2">
    <property type="protein sequence ID" value="PAC:32957867.CDS.1"/>
    <property type="gene ID" value="Pp3c11_7620"/>
</dbReference>
<feature type="compositionally biased region" description="Low complexity" evidence="1">
    <location>
        <begin position="83"/>
        <end position="97"/>
    </location>
</feature>
<feature type="region of interest" description="Disordered" evidence="1">
    <location>
        <begin position="79"/>
        <end position="122"/>
    </location>
</feature>
<sequence length="122" mass="13243">MSMIPLRRKHLQTAPTAHLMPTAHLNAGMMHARNQIAPTLTGIWMRLHKHALGCLHVNNQCKEIPPVPAPMKVAAHAVPLLAGTHTKPKPTTTTTTTTRRRARGTASSRHKPGSPETGNALH</sequence>
<dbReference type="HOGENOM" id="CLU_2030673_0_0_1"/>
<reference evidence="2 5" key="2">
    <citation type="journal article" date="2018" name="Plant J.">
        <title>The Physcomitrella patens chromosome-scale assembly reveals moss genome structure and evolution.</title>
        <authorList>
            <person name="Lang D."/>
            <person name="Ullrich K.K."/>
            <person name="Murat F."/>
            <person name="Fuchs J."/>
            <person name="Jenkins J."/>
            <person name="Haas F.B."/>
            <person name="Piednoel M."/>
            <person name="Gundlach H."/>
            <person name="Van Bel M."/>
            <person name="Meyberg R."/>
            <person name="Vives C."/>
            <person name="Morata J."/>
            <person name="Symeonidi A."/>
            <person name="Hiss M."/>
            <person name="Muchero W."/>
            <person name="Kamisugi Y."/>
            <person name="Saleh O."/>
            <person name="Blanc G."/>
            <person name="Decker E.L."/>
            <person name="van Gessel N."/>
            <person name="Grimwood J."/>
            <person name="Hayes R.D."/>
            <person name="Graham S.W."/>
            <person name="Gunter L.E."/>
            <person name="McDaniel S.F."/>
            <person name="Hoernstein S.N.W."/>
            <person name="Larsson A."/>
            <person name="Li F.W."/>
            <person name="Perroud P.F."/>
            <person name="Phillips J."/>
            <person name="Ranjan P."/>
            <person name="Rokshar D.S."/>
            <person name="Rothfels C.J."/>
            <person name="Schneider L."/>
            <person name="Shu S."/>
            <person name="Stevenson D.W."/>
            <person name="Thummler F."/>
            <person name="Tillich M."/>
            <person name="Villarreal Aguilar J.C."/>
            <person name="Widiez T."/>
            <person name="Wong G.K."/>
            <person name="Wymore A."/>
            <person name="Zhang Y."/>
            <person name="Zimmer A.D."/>
            <person name="Quatrano R.S."/>
            <person name="Mayer K.F.X."/>
            <person name="Goodstein D."/>
            <person name="Casacuberta J.M."/>
            <person name="Vandepoele K."/>
            <person name="Reski R."/>
            <person name="Cuming A.C."/>
            <person name="Tuskan G.A."/>
            <person name="Maumus F."/>
            <person name="Salse J."/>
            <person name="Schmutz J."/>
            <person name="Rensing S.A."/>
        </authorList>
    </citation>
    <scope>NUCLEOTIDE SEQUENCE [LARGE SCALE GENOMIC DNA]</scope>
    <source>
        <strain evidence="4 5">cv. Gransden 2004</strain>
    </source>
</reference>
<dbReference type="Proteomes" id="UP000006727">
    <property type="component" value="Chromosome 11"/>
</dbReference>
<feature type="compositionally biased region" description="Basic residues" evidence="1">
    <location>
        <begin position="98"/>
        <end position="112"/>
    </location>
</feature>
<dbReference type="InParanoid" id="A9TLY2"/>
<organism evidence="2">
    <name type="scientific">Physcomitrium patens</name>
    <name type="common">Spreading-leaved earth moss</name>
    <name type="synonym">Physcomitrella patens</name>
    <dbReference type="NCBI Taxonomy" id="3218"/>
    <lineage>
        <taxon>Eukaryota</taxon>
        <taxon>Viridiplantae</taxon>
        <taxon>Streptophyta</taxon>
        <taxon>Embryophyta</taxon>
        <taxon>Bryophyta</taxon>
        <taxon>Bryophytina</taxon>
        <taxon>Bryopsida</taxon>
        <taxon>Funariidae</taxon>
        <taxon>Funariales</taxon>
        <taxon>Funariaceae</taxon>
        <taxon>Physcomitrium</taxon>
    </lineage>
</organism>
<dbReference type="PaxDb" id="3218-PP1S262_4V6.1"/>
<evidence type="ECO:0000313" key="2">
    <source>
        <dbReference type="EMBL" id="PNR44940.1"/>
    </source>
</evidence>
<keyword evidence="5" id="KW-1185">Reference proteome</keyword>
<reference evidence="2 5" key="1">
    <citation type="journal article" date="2008" name="Science">
        <title>The Physcomitrella genome reveals evolutionary insights into the conquest of land by plants.</title>
        <authorList>
            <person name="Rensing S."/>
            <person name="Lang D."/>
            <person name="Zimmer A."/>
            <person name="Terry A."/>
            <person name="Salamov A."/>
            <person name="Shapiro H."/>
            <person name="Nishiyama T."/>
            <person name="Perroud P.-F."/>
            <person name="Lindquist E."/>
            <person name="Kamisugi Y."/>
            <person name="Tanahashi T."/>
            <person name="Sakakibara K."/>
            <person name="Fujita T."/>
            <person name="Oishi K."/>
            <person name="Shin-I T."/>
            <person name="Kuroki Y."/>
            <person name="Toyoda A."/>
            <person name="Suzuki Y."/>
            <person name="Hashimoto A."/>
            <person name="Yamaguchi K."/>
            <person name="Sugano A."/>
            <person name="Kohara Y."/>
            <person name="Fujiyama A."/>
            <person name="Anterola A."/>
            <person name="Aoki S."/>
            <person name="Ashton N."/>
            <person name="Barbazuk W.B."/>
            <person name="Barker E."/>
            <person name="Bennetzen J."/>
            <person name="Bezanilla M."/>
            <person name="Blankenship R."/>
            <person name="Cho S.H."/>
            <person name="Dutcher S."/>
            <person name="Estelle M."/>
            <person name="Fawcett J.A."/>
            <person name="Gundlach H."/>
            <person name="Hanada K."/>
            <person name="Heyl A."/>
            <person name="Hicks K.A."/>
            <person name="Hugh J."/>
            <person name="Lohr M."/>
            <person name="Mayer K."/>
            <person name="Melkozernov A."/>
            <person name="Murata T."/>
            <person name="Nelson D."/>
            <person name="Pils B."/>
            <person name="Prigge M."/>
            <person name="Reiss B."/>
            <person name="Renner T."/>
            <person name="Rombauts S."/>
            <person name="Rushton P."/>
            <person name="Sanderfoot A."/>
            <person name="Schween G."/>
            <person name="Shiu S.-H."/>
            <person name="Stueber K."/>
            <person name="Theodoulou F.L."/>
            <person name="Tu H."/>
            <person name="Van de Peer Y."/>
            <person name="Verrier P.J."/>
            <person name="Waters E."/>
            <person name="Wood A."/>
            <person name="Yang L."/>
            <person name="Cove D."/>
            <person name="Cuming A."/>
            <person name="Hasebe M."/>
            <person name="Lucas S."/>
            <person name="Mishler D.B."/>
            <person name="Reski R."/>
            <person name="Grigoriev I."/>
            <person name="Quatrano R.S."/>
            <person name="Boore J.L."/>
        </authorList>
    </citation>
    <scope>NUCLEOTIDE SEQUENCE [LARGE SCALE GENOMIC DNA]</scope>
    <source>
        <strain evidence="4 5">cv. Gransden 2004</strain>
    </source>
</reference>
<reference evidence="4" key="3">
    <citation type="submission" date="2020-12" db="UniProtKB">
        <authorList>
            <consortium name="EnsemblPlants"/>
        </authorList>
    </citation>
    <scope>IDENTIFICATION</scope>
</reference>
<dbReference type="EnsemblPlants" id="Pp3c11_7511V3.1">
    <property type="protein sequence ID" value="PAC:32957659.CDS.1"/>
    <property type="gene ID" value="Pp3c11_7511"/>
</dbReference>
<evidence type="ECO:0000256" key="1">
    <source>
        <dbReference type="SAM" id="MobiDB-lite"/>
    </source>
</evidence>
<accession>A9TLY2</accession>
<dbReference type="Gramene" id="Pp3c11_7620V3.1">
    <property type="protein sequence ID" value="PAC:32957866.CDS.1"/>
    <property type="gene ID" value="Pp3c11_7620"/>
</dbReference>
<protein>
    <submittedName>
        <fullName evidence="2 4">Uncharacterized protein</fullName>
    </submittedName>
</protein>
<dbReference type="Gramene" id="Pp3c11_7511V3.1">
    <property type="protein sequence ID" value="PAC:32957659.CDS.1"/>
    <property type="gene ID" value="Pp3c11_7511"/>
</dbReference>
<dbReference type="EMBL" id="ABEU02000011">
    <property type="protein sequence ID" value="PNR44948.1"/>
    <property type="molecule type" value="Genomic_DNA"/>
</dbReference>
<evidence type="ECO:0000313" key="3">
    <source>
        <dbReference type="EMBL" id="PNR44948.1"/>
    </source>
</evidence>
<evidence type="ECO:0000313" key="5">
    <source>
        <dbReference type="Proteomes" id="UP000006727"/>
    </source>
</evidence>
<gene>
    <name evidence="2" type="ORF">PHYPA_014710</name>
    <name evidence="3" type="ORF">PHYPA_014718</name>
</gene>
<evidence type="ECO:0000313" key="4">
    <source>
        <dbReference type="EnsemblPlants" id="PAC:32957659.CDS.1"/>
    </source>
</evidence>
<dbReference type="EnsemblPlants" id="Pp3c11_7620V3.1">
    <property type="protein sequence ID" value="PAC:32957866.CDS.1"/>
    <property type="gene ID" value="Pp3c11_7620"/>
</dbReference>